<evidence type="ECO:0000256" key="3">
    <source>
        <dbReference type="ARBA" id="ARBA00022801"/>
    </source>
</evidence>
<dbReference type="InterPro" id="IPR020935">
    <property type="entry name" value="PdiEstase_YfcE_CS"/>
</dbReference>
<evidence type="ECO:0000313" key="7">
    <source>
        <dbReference type="Proteomes" id="UP000197032"/>
    </source>
</evidence>
<feature type="domain" description="Calcineurin-like phosphoesterase" evidence="5">
    <location>
        <begin position="6"/>
        <end position="150"/>
    </location>
</feature>
<proteinExistence type="inferred from homology"/>
<dbReference type="CDD" id="cd00841">
    <property type="entry name" value="MPP_YfcE"/>
    <property type="match status" value="1"/>
</dbReference>
<dbReference type="Proteomes" id="UP000197032">
    <property type="component" value="Unassembled WGS sequence"/>
</dbReference>
<dbReference type="EC" id="3.1.4.-" evidence="4"/>
<name>A0A1Z5HPA8_9FIRM</name>
<evidence type="ECO:0000256" key="4">
    <source>
        <dbReference type="RuleBase" id="RU362039"/>
    </source>
</evidence>
<sequence>MGVIPLRIGLLSDTHQDMKNSRLAVTCMGSVDLLLHAGDHYSDALVLAKELNLEVKAVTGNCDFADEILEQVFELKGKKFLLTHGHLYGVKTGYQRLYYRAKELKVDVVVFGHTHIPENRVVDDILLVNPGSISRPRVTREGTFGIMEYKGREWAVHIKKLSRKE</sequence>
<dbReference type="EMBL" id="BDGJ01000010">
    <property type="protein sequence ID" value="GAW91278.1"/>
    <property type="molecule type" value="Genomic_DNA"/>
</dbReference>
<dbReference type="Pfam" id="PF12850">
    <property type="entry name" value="Metallophos_2"/>
    <property type="match status" value="1"/>
</dbReference>
<dbReference type="InterPro" id="IPR041802">
    <property type="entry name" value="MPP_YfcE"/>
</dbReference>
<dbReference type="PANTHER" id="PTHR11124">
    <property type="entry name" value="VACUOLAR SORTING PROTEIN VPS29"/>
    <property type="match status" value="1"/>
</dbReference>
<dbReference type="GO" id="GO:0046872">
    <property type="term" value="F:metal ion binding"/>
    <property type="evidence" value="ECO:0007669"/>
    <property type="project" value="UniProtKB-KW"/>
</dbReference>
<keyword evidence="7" id="KW-1185">Reference proteome</keyword>
<dbReference type="RefSeq" id="WP_088552841.1">
    <property type="nucleotide sequence ID" value="NZ_BDGJ01000010.1"/>
</dbReference>
<comment type="cofactor">
    <cofactor evidence="4">
        <name>a divalent metal cation</name>
        <dbReference type="ChEBI" id="CHEBI:60240"/>
    </cofactor>
</comment>
<dbReference type="PROSITE" id="PS01269">
    <property type="entry name" value="UPF0025"/>
    <property type="match status" value="1"/>
</dbReference>
<dbReference type="InterPro" id="IPR000979">
    <property type="entry name" value="Phosphodiesterase_MJ0936/Vps29"/>
</dbReference>
<keyword evidence="2 4" id="KW-0479">Metal-binding</keyword>
<evidence type="ECO:0000256" key="1">
    <source>
        <dbReference type="ARBA" id="ARBA00008950"/>
    </source>
</evidence>
<evidence type="ECO:0000313" key="6">
    <source>
        <dbReference type="EMBL" id="GAW91278.1"/>
    </source>
</evidence>
<dbReference type="NCBIfam" id="TIGR00040">
    <property type="entry name" value="yfcE"/>
    <property type="match status" value="1"/>
</dbReference>
<dbReference type="AlphaFoldDB" id="A0A1Z5HPA8"/>
<dbReference type="SUPFAM" id="SSF56300">
    <property type="entry name" value="Metallo-dependent phosphatases"/>
    <property type="match status" value="1"/>
</dbReference>
<organism evidence="6 7">
    <name type="scientific">Calderihabitans maritimus</name>
    <dbReference type="NCBI Taxonomy" id="1246530"/>
    <lineage>
        <taxon>Bacteria</taxon>
        <taxon>Bacillati</taxon>
        <taxon>Bacillota</taxon>
        <taxon>Clostridia</taxon>
        <taxon>Neomoorellales</taxon>
        <taxon>Calderihabitantaceae</taxon>
        <taxon>Calderihabitans</taxon>
    </lineage>
</organism>
<comment type="similarity">
    <text evidence="1 4">Belongs to the metallophosphoesterase superfamily. YfcE family.</text>
</comment>
<keyword evidence="3" id="KW-0378">Hydrolase</keyword>
<reference evidence="7" key="1">
    <citation type="journal article" date="2017" name="Appl. Environ. Microbiol.">
        <title>Genomic analysis of Calderihabitans maritimus KKC1, a thermophilic hydrogenogenic carboxydotrophic bacterium isolated from marine sediment.</title>
        <authorList>
            <person name="Omae K."/>
            <person name="Yoneda Y."/>
            <person name="Fukuyama Y."/>
            <person name="Yoshida T."/>
            <person name="Sako Y."/>
        </authorList>
    </citation>
    <scope>NUCLEOTIDE SEQUENCE [LARGE SCALE GENOMIC DNA]</scope>
    <source>
        <strain evidence="7">KKC1</strain>
    </source>
</reference>
<comment type="caution">
    <text evidence="6">The sequence shown here is derived from an EMBL/GenBank/DDBJ whole genome shotgun (WGS) entry which is preliminary data.</text>
</comment>
<protein>
    <recommendedName>
        <fullName evidence="4">Phosphoesterase</fullName>
        <ecNumber evidence="4">3.1.4.-</ecNumber>
    </recommendedName>
</protein>
<gene>
    <name evidence="6" type="ORF">KKC1_04400</name>
</gene>
<dbReference type="Gene3D" id="3.60.21.10">
    <property type="match status" value="1"/>
</dbReference>
<evidence type="ECO:0000259" key="5">
    <source>
        <dbReference type="Pfam" id="PF12850"/>
    </source>
</evidence>
<evidence type="ECO:0000256" key="2">
    <source>
        <dbReference type="ARBA" id="ARBA00022723"/>
    </source>
</evidence>
<accession>A0A1Z5HPA8</accession>
<dbReference type="InterPro" id="IPR024654">
    <property type="entry name" value="Calcineurin-like_PHP_lpxH"/>
</dbReference>
<dbReference type="InterPro" id="IPR029052">
    <property type="entry name" value="Metallo-depent_PP-like"/>
</dbReference>
<dbReference type="OrthoDB" id="9800565at2"/>
<dbReference type="GO" id="GO:0016787">
    <property type="term" value="F:hydrolase activity"/>
    <property type="evidence" value="ECO:0007669"/>
    <property type="project" value="UniProtKB-UniRule"/>
</dbReference>